<feature type="region of interest" description="Disordered" evidence="3">
    <location>
        <begin position="1"/>
        <end position="79"/>
    </location>
</feature>
<feature type="compositionally biased region" description="Polar residues" evidence="3">
    <location>
        <begin position="1"/>
        <end position="15"/>
    </location>
</feature>
<protein>
    <submittedName>
        <fullName evidence="4">Uncharacterized protein</fullName>
    </submittedName>
</protein>
<reference evidence="4" key="1">
    <citation type="journal article" date="2023" name="Science">
        <title>Genome structures resolve the early diversification of teleost fishes.</title>
        <authorList>
            <person name="Parey E."/>
            <person name="Louis A."/>
            <person name="Montfort J."/>
            <person name="Bouchez O."/>
            <person name="Roques C."/>
            <person name="Iampietro C."/>
            <person name="Lluch J."/>
            <person name="Castinel A."/>
            <person name="Donnadieu C."/>
            <person name="Desvignes T."/>
            <person name="Floi Bucao C."/>
            <person name="Jouanno E."/>
            <person name="Wen M."/>
            <person name="Mejri S."/>
            <person name="Dirks R."/>
            <person name="Jansen H."/>
            <person name="Henkel C."/>
            <person name="Chen W.J."/>
            <person name="Zahm M."/>
            <person name="Cabau C."/>
            <person name="Klopp C."/>
            <person name="Thompson A.W."/>
            <person name="Robinson-Rechavi M."/>
            <person name="Braasch I."/>
            <person name="Lecointre G."/>
            <person name="Bobe J."/>
            <person name="Postlethwait J.H."/>
            <person name="Berthelot C."/>
            <person name="Roest Crollius H."/>
            <person name="Guiguen Y."/>
        </authorList>
    </citation>
    <scope>NUCLEOTIDE SEQUENCE</scope>
    <source>
        <strain evidence="4">NC1722</strain>
    </source>
</reference>
<evidence type="ECO:0000256" key="3">
    <source>
        <dbReference type="SAM" id="MobiDB-lite"/>
    </source>
</evidence>
<dbReference type="EMBL" id="JAINUG010000129">
    <property type="protein sequence ID" value="KAJ8394204.1"/>
    <property type="molecule type" value="Genomic_DNA"/>
</dbReference>
<feature type="region of interest" description="Disordered" evidence="3">
    <location>
        <begin position="167"/>
        <end position="222"/>
    </location>
</feature>
<keyword evidence="5" id="KW-1185">Reference proteome</keyword>
<dbReference type="AlphaFoldDB" id="A0AAD7S1F6"/>
<comment type="caution">
    <text evidence="4">The sequence shown here is derived from an EMBL/GenBank/DDBJ whole genome shotgun (WGS) entry which is preliminary data.</text>
</comment>
<dbReference type="GO" id="GO:0005856">
    <property type="term" value="C:cytoskeleton"/>
    <property type="evidence" value="ECO:0007669"/>
    <property type="project" value="UniProtKB-ARBA"/>
</dbReference>
<dbReference type="GO" id="GO:0044782">
    <property type="term" value="P:cilium organization"/>
    <property type="evidence" value="ECO:0007669"/>
    <property type="project" value="TreeGrafter"/>
</dbReference>
<keyword evidence="1 2" id="KW-0175">Coiled coil</keyword>
<name>A0AAD7S1F6_9TELE</name>
<dbReference type="Proteomes" id="UP001221898">
    <property type="component" value="Unassembled WGS sequence"/>
</dbReference>
<dbReference type="PANTHER" id="PTHR21501">
    <property type="entry name" value="PROTEIN FAM-161"/>
    <property type="match status" value="1"/>
</dbReference>
<dbReference type="InterPro" id="IPR051655">
    <property type="entry name" value="FAM161"/>
</dbReference>
<evidence type="ECO:0000313" key="5">
    <source>
        <dbReference type="Proteomes" id="UP001221898"/>
    </source>
</evidence>
<organism evidence="4 5">
    <name type="scientific">Aldrovandia affinis</name>
    <dbReference type="NCBI Taxonomy" id="143900"/>
    <lineage>
        <taxon>Eukaryota</taxon>
        <taxon>Metazoa</taxon>
        <taxon>Chordata</taxon>
        <taxon>Craniata</taxon>
        <taxon>Vertebrata</taxon>
        <taxon>Euteleostomi</taxon>
        <taxon>Actinopterygii</taxon>
        <taxon>Neopterygii</taxon>
        <taxon>Teleostei</taxon>
        <taxon>Notacanthiformes</taxon>
        <taxon>Halosauridae</taxon>
        <taxon>Aldrovandia</taxon>
    </lineage>
</organism>
<feature type="compositionally biased region" description="Acidic residues" evidence="3">
    <location>
        <begin position="55"/>
        <end position="68"/>
    </location>
</feature>
<accession>A0AAD7S1F6</accession>
<evidence type="ECO:0000256" key="1">
    <source>
        <dbReference type="ARBA" id="ARBA00023054"/>
    </source>
</evidence>
<dbReference type="PANTHER" id="PTHR21501:SF3">
    <property type="entry name" value="PROTEIN FAM161A"/>
    <property type="match status" value="1"/>
</dbReference>
<evidence type="ECO:0000313" key="4">
    <source>
        <dbReference type="EMBL" id="KAJ8394204.1"/>
    </source>
</evidence>
<gene>
    <name evidence="4" type="ORF">AAFF_G00050090</name>
</gene>
<proteinExistence type="predicted"/>
<evidence type="ECO:0000256" key="2">
    <source>
        <dbReference type="SAM" id="Coils"/>
    </source>
</evidence>
<sequence>MENSHRTNVLVTSCLKTPVDPHTKAPLAQYERERASLSAPRHTTDNRDYEKEMEYGSESESSDGEGQGEEGSPSPMRNYRVSGQQIDLREFYFSNEQYYRKLEELKRAHLQTMAELEGMNRKNLEIKAAGATNASAGRTHRSQLETNGAMPVSCLRKAFSAMELHQVRGSGASDTSEEGVADNDVAMEKGLPSSPKEHIRTMWQDFTVGSRPPETAAPPAPR</sequence>
<dbReference type="GO" id="GO:0005929">
    <property type="term" value="C:cilium"/>
    <property type="evidence" value="ECO:0007669"/>
    <property type="project" value="TreeGrafter"/>
</dbReference>
<feature type="coiled-coil region" evidence="2">
    <location>
        <begin position="95"/>
        <end position="122"/>
    </location>
</feature>
<feature type="compositionally biased region" description="Basic and acidic residues" evidence="3">
    <location>
        <begin position="42"/>
        <end position="54"/>
    </location>
</feature>